<reference evidence="2 3" key="1">
    <citation type="submission" date="2020-06" db="EMBL/GenBank/DDBJ databases">
        <title>Complete Genome Sequence of Clostridium muelleri sp. nov. P21T, an Acid-Alcohol Producing Acetogen Isolated from Old Hay.</title>
        <authorList>
            <person name="Duncan K.E."/>
            <person name="Tanner R.S."/>
        </authorList>
    </citation>
    <scope>NUCLEOTIDE SEQUENCE [LARGE SCALE GENOMIC DNA]</scope>
    <source>
        <strain evidence="2 3">P21</strain>
    </source>
</reference>
<protein>
    <recommendedName>
        <fullName evidence="1">YvlB/LiaX N-terminal domain-containing protein</fullName>
    </recommendedName>
</protein>
<evidence type="ECO:0000313" key="3">
    <source>
        <dbReference type="Proteomes" id="UP000537131"/>
    </source>
</evidence>
<proteinExistence type="predicted"/>
<comment type="caution">
    <text evidence="2">The sequence shown here is derived from an EMBL/GenBank/DDBJ whole genome shotgun (WGS) entry which is preliminary data.</text>
</comment>
<feature type="domain" description="YvlB/LiaX N-terminal" evidence="1">
    <location>
        <begin position="3"/>
        <end position="32"/>
    </location>
</feature>
<sequence length="129" mass="14096">MNEEMLKILKMIEEGKITSEKAEQLIEALNSKSTAIQTLGNASNDTDIIDKMLKVKVTSHDGDDVNVNLPVKFIKTMLKTIGKIPITDNIKGMENLDLNLISDAIDNNLSGKIVDVKSANGDLVEVSIE</sequence>
<dbReference type="AlphaFoldDB" id="A0A7Y0EFE3"/>
<evidence type="ECO:0000259" key="1">
    <source>
        <dbReference type="Pfam" id="PF22746"/>
    </source>
</evidence>
<dbReference type="EMBL" id="JABBNI010000013">
    <property type="protein sequence ID" value="NMM62509.1"/>
    <property type="molecule type" value="Genomic_DNA"/>
</dbReference>
<dbReference type="Pfam" id="PF22746">
    <property type="entry name" value="SHOCT-like_DUF2089-C"/>
    <property type="match status" value="1"/>
</dbReference>
<accession>A0A7Y0EFE3</accession>
<dbReference type="RefSeq" id="WP_169297109.1">
    <property type="nucleotide sequence ID" value="NZ_JABBNI010000013.1"/>
</dbReference>
<dbReference type="InterPro" id="IPR053959">
    <property type="entry name" value="YvlB/LiaX_N"/>
</dbReference>
<evidence type="ECO:0000313" key="2">
    <source>
        <dbReference type="EMBL" id="NMM62509.1"/>
    </source>
</evidence>
<keyword evidence="3" id="KW-1185">Reference proteome</keyword>
<name>A0A7Y0EFE3_9CLOT</name>
<organism evidence="2 3">
    <name type="scientific">Clostridium muellerianum</name>
    <dbReference type="NCBI Taxonomy" id="2716538"/>
    <lineage>
        <taxon>Bacteria</taxon>
        <taxon>Bacillati</taxon>
        <taxon>Bacillota</taxon>
        <taxon>Clostridia</taxon>
        <taxon>Eubacteriales</taxon>
        <taxon>Clostridiaceae</taxon>
        <taxon>Clostridium</taxon>
    </lineage>
</organism>
<dbReference type="Proteomes" id="UP000537131">
    <property type="component" value="Unassembled WGS sequence"/>
</dbReference>
<gene>
    <name evidence="2" type="ORF">HBE96_07350</name>
</gene>